<dbReference type="GO" id="GO:0006298">
    <property type="term" value="P:mismatch repair"/>
    <property type="evidence" value="ECO:0007669"/>
    <property type="project" value="TreeGrafter"/>
</dbReference>
<evidence type="ECO:0000256" key="2">
    <source>
        <dbReference type="ARBA" id="ARBA00022679"/>
    </source>
</evidence>
<dbReference type="GO" id="GO:0009007">
    <property type="term" value="F:site-specific DNA-methyltransferase (adenine-specific) activity"/>
    <property type="evidence" value="ECO:0007669"/>
    <property type="project" value="UniProtKB-EC"/>
</dbReference>
<evidence type="ECO:0000256" key="4">
    <source>
        <dbReference type="PIRSR" id="PIRSR000398-1"/>
    </source>
</evidence>
<keyword evidence="2 5" id="KW-0808">Transferase</keyword>
<dbReference type="EMBL" id="RSCL01000019">
    <property type="protein sequence ID" value="RUT01636.1"/>
    <property type="molecule type" value="Genomic_DNA"/>
</dbReference>
<dbReference type="InterPro" id="IPR012263">
    <property type="entry name" value="M_m6A_EcoRV"/>
</dbReference>
<feature type="binding site" evidence="4">
    <location>
        <position position="15"/>
    </location>
    <ligand>
        <name>S-adenosyl-L-methionine</name>
        <dbReference type="ChEBI" id="CHEBI:59789"/>
    </ligand>
</feature>
<dbReference type="GO" id="GO:1904047">
    <property type="term" value="F:S-adenosyl-L-methionine binding"/>
    <property type="evidence" value="ECO:0007669"/>
    <property type="project" value="TreeGrafter"/>
</dbReference>
<dbReference type="PANTHER" id="PTHR30481">
    <property type="entry name" value="DNA ADENINE METHYLASE"/>
    <property type="match status" value="1"/>
</dbReference>
<dbReference type="RefSeq" id="WP_233787948.1">
    <property type="nucleotide sequence ID" value="NZ_RSCL01000019.1"/>
</dbReference>
<feature type="binding site" evidence="4">
    <location>
        <position position="56"/>
    </location>
    <ligand>
        <name>S-adenosyl-L-methionine</name>
        <dbReference type="ChEBI" id="CHEBI:59789"/>
    </ligand>
</feature>
<dbReference type="PIRSF" id="PIRSF000398">
    <property type="entry name" value="M_m6A_EcoRV"/>
    <property type="match status" value="1"/>
</dbReference>
<proteinExistence type="predicted"/>
<keyword evidence="6" id="KW-1185">Reference proteome</keyword>
<reference evidence="5" key="2">
    <citation type="journal article" date="2019" name="Genome Biol. Evol.">
        <title>Day and night: Metabolic profiles and evolutionary relationships of six axenic non-marine cyanobacteria.</title>
        <authorList>
            <person name="Will S.E."/>
            <person name="Henke P."/>
            <person name="Boedeker C."/>
            <person name="Huang S."/>
            <person name="Brinkmann H."/>
            <person name="Rohde M."/>
            <person name="Jarek M."/>
            <person name="Friedl T."/>
            <person name="Seufert S."/>
            <person name="Schumacher M."/>
            <person name="Overmann J."/>
            <person name="Neumann-Schaal M."/>
            <person name="Petersen J."/>
        </authorList>
    </citation>
    <scope>NUCLEOTIDE SEQUENCE [LARGE SCALE GENOMIC DNA]</scope>
    <source>
        <strain evidence="5">PCC 7102</strain>
    </source>
</reference>
<keyword evidence="1 5" id="KW-0489">Methyltransferase</keyword>
<dbReference type="AlphaFoldDB" id="A0A433V6B8"/>
<gene>
    <name evidence="5" type="ORF">DSM106972_067330</name>
</gene>
<dbReference type="PANTHER" id="PTHR30481:SF4">
    <property type="entry name" value="SITE-SPECIFIC DNA-METHYLTRANSFERASE (ADENINE-SPECIFIC)"/>
    <property type="match status" value="1"/>
</dbReference>
<reference evidence="5" key="1">
    <citation type="submission" date="2018-12" db="EMBL/GenBank/DDBJ databases">
        <authorList>
            <person name="Will S."/>
            <person name="Neumann-Schaal M."/>
            <person name="Henke P."/>
        </authorList>
    </citation>
    <scope>NUCLEOTIDE SEQUENCE</scope>
    <source>
        <strain evidence="5">PCC 7102</strain>
    </source>
</reference>
<dbReference type="Gene3D" id="3.40.50.150">
    <property type="entry name" value="Vaccinia Virus protein VP39"/>
    <property type="match status" value="2"/>
</dbReference>
<feature type="binding site" evidence="4">
    <location>
        <position position="188"/>
    </location>
    <ligand>
        <name>S-adenosyl-L-methionine</name>
        <dbReference type="ChEBI" id="CHEBI:59789"/>
    </ligand>
</feature>
<keyword evidence="3" id="KW-0949">S-adenosyl-L-methionine</keyword>
<dbReference type="GO" id="GO:0009307">
    <property type="term" value="P:DNA restriction-modification system"/>
    <property type="evidence" value="ECO:0007669"/>
    <property type="project" value="InterPro"/>
</dbReference>
<feature type="binding site" evidence="4">
    <location>
        <position position="11"/>
    </location>
    <ligand>
        <name>S-adenosyl-L-methionine</name>
        <dbReference type="ChEBI" id="CHEBI:59789"/>
    </ligand>
</feature>
<organism evidence="5 6">
    <name type="scientific">Dulcicalothrix desertica PCC 7102</name>
    <dbReference type="NCBI Taxonomy" id="232991"/>
    <lineage>
        <taxon>Bacteria</taxon>
        <taxon>Bacillati</taxon>
        <taxon>Cyanobacteriota</taxon>
        <taxon>Cyanophyceae</taxon>
        <taxon>Nostocales</taxon>
        <taxon>Calotrichaceae</taxon>
        <taxon>Dulcicalothrix</taxon>
    </lineage>
</organism>
<dbReference type="Proteomes" id="UP000271624">
    <property type="component" value="Unassembled WGS sequence"/>
</dbReference>
<evidence type="ECO:0000256" key="1">
    <source>
        <dbReference type="ARBA" id="ARBA00022603"/>
    </source>
</evidence>
<dbReference type="SUPFAM" id="SSF53335">
    <property type="entry name" value="S-adenosyl-L-methionine-dependent methyltransferases"/>
    <property type="match status" value="1"/>
</dbReference>
<evidence type="ECO:0000313" key="5">
    <source>
        <dbReference type="EMBL" id="RUT01636.1"/>
    </source>
</evidence>
<protein>
    <submittedName>
        <fullName evidence="5">DNA methyltransferase</fullName>
    </submittedName>
</protein>
<dbReference type="GO" id="GO:0043565">
    <property type="term" value="F:sequence-specific DNA binding"/>
    <property type="evidence" value="ECO:0007669"/>
    <property type="project" value="TreeGrafter"/>
</dbReference>
<name>A0A433V6B8_9CYAN</name>
<comment type="caution">
    <text evidence="5">The sequence shown here is derived from an EMBL/GenBank/DDBJ whole genome shotgun (WGS) entry which is preliminary data.</text>
</comment>
<dbReference type="InterPro" id="IPR012327">
    <property type="entry name" value="MeTrfase_D12"/>
</dbReference>
<evidence type="ECO:0000313" key="6">
    <source>
        <dbReference type="Proteomes" id="UP000271624"/>
    </source>
</evidence>
<dbReference type="GO" id="GO:0032259">
    <property type="term" value="P:methylation"/>
    <property type="evidence" value="ECO:0007669"/>
    <property type="project" value="UniProtKB-KW"/>
</dbReference>
<sequence length="309" mass="35072">MGKNKVIAFGWYGGKFSHLDWILPLLPDSVHYCEPFGGSAAILLNRKPAMVETYNDIDGEVVNFFRVLRSDKEKLIEAIGLTPFSREEFELAISRLTPDISDFERARRFFIRARQVRTGLAQTASSGRWAHCKLTSRAGMAGAVSRWLGSVEDLPEIVQRLLRVQIENDTAIKVIQRYDSEDTLFYCDPPYPHGSRGDSQAYAYEMTDEQHRELASVLHNVKGKVAVSGYKCDLMDELYGDWKAIVAPEKVCHSTKGLRTEVLWINYNIDNISLETVKTAKSKKVEIECHFNNGKVVIFRIQCCPTEIT</sequence>
<evidence type="ECO:0000256" key="3">
    <source>
        <dbReference type="ARBA" id="ARBA00022691"/>
    </source>
</evidence>
<dbReference type="Pfam" id="PF02086">
    <property type="entry name" value="MethyltransfD12"/>
    <property type="match status" value="1"/>
</dbReference>
<dbReference type="InterPro" id="IPR029063">
    <property type="entry name" value="SAM-dependent_MTases_sf"/>
</dbReference>
<accession>A0A433V6B8</accession>
<dbReference type="PRINTS" id="PR00505">
    <property type="entry name" value="D12N6MTFRASE"/>
</dbReference>